<dbReference type="AlphaFoldDB" id="A0A0P1BGG1"/>
<accession>A0A0P1BGG1</accession>
<dbReference type="Proteomes" id="UP000054845">
    <property type="component" value="Unassembled WGS sequence"/>
</dbReference>
<evidence type="ECO:0000313" key="1">
    <source>
        <dbReference type="EMBL" id="CEH15364.1"/>
    </source>
</evidence>
<sequence>MHPSCACKAFLFLLRQPIRFKAHDSRLTARSSRLAGHVTLLLILSSHTASASVTHDFCHSHSAFGASLTIDGFMSSTTPPKADD</sequence>
<organism evidence="1 2">
    <name type="scientific">Ceraceosorus bombacis</name>
    <dbReference type="NCBI Taxonomy" id="401625"/>
    <lineage>
        <taxon>Eukaryota</taxon>
        <taxon>Fungi</taxon>
        <taxon>Dikarya</taxon>
        <taxon>Basidiomycota</taxon>
        <taxon>Ustilaginomycotina</taxon>
        <taxon>Exobasidiomycetes</taxon>
        <taxon>Ceraceosorales</taxon>
        <taxon>Ceraceosoraceae</taxon>
        <taxon>Ceraceosorus</taxon>
    </lineage>
</organism>
<evidence type="ECO:0000313" key="2">
    <source>
        <dbReference type="Proteomes" id="UP000054845"/>
    </source>
</evidence>
<keyword evidence="2" id="KW-1185">Reference proteome</keyword>
<proteinExistence type="predicted"/>
<name>A0A0P1BGG1_9BASI</name>
<dbReference type="EMBL" id="CCYA01000260">
    <property type="protein sequence ID" value="CEH15364.1"/>
    <property type="molecule type" value="Genomic_DNA"/>
</dbReference>
<protein>
    <submittedName>
        <fullName evidence="1">Uncharacterized protein</fullName>
    </submittedName>
</protein>
<reference evidence="1 2" key="1">
    <citation type="submission" date="2014-09" db="EMBL/GenBank/DDBJ databases">
        <authorList>
            <person name="Magalhaes I.L.F."/>
            <person name="Oliveira U."/>
            <person name="Santos F.R."/>
            <person name="Vidigal T.H.D.A."/>
            <person name="Brescovit A.D."/>
            <person name="Santos A.J."/>
        </authorList>
    </citation>
    <scope>NUCLEOTIDE SEQUENCE [LARGE SCALE GENOMIC DNA]</scope>
</reference>